<dbReference type="PIRSF" id="PIRSF006113">
    <property type="entry name" value="PTP_synth"/>
    <property type="match status" value="1"/>
</dbReference>
<comment type="cofactor">
    <cofactor evidence="1">
        <name>Zn(2+)</name>
        <dbReference type="ChEBI" id="CHEBI:29105"/>
    </cofactor>
</comment>
<dbReference type="EMBL" id="VSSQ01000008">
    <property type="protein sequence ID" value="MPL59094.1"/>
    <property type="molecule type" value="Genomic_DNA"/>
</dbReference>
<sequence length="120" mass="13326">MYEVRIEGGFAAAHRLFHYNGKCERLHGHNYKVRVWAKGGALGEGGMLVDFSLLKAALAKVIAVLDHSDLNEIEVFRQDPSAERIAGYIFDSIKAQAPELPLSAVEVFETETSMARYSLD</sequence>
<name>A0A644SWU2_9ZZZZ</name>
<accession>A0A644SWU2</accession>
<keyword evidence="4 5" id="KW-0456">Lyase</keyword>
<evidence type="ECO:0000256" key="4">
    <source>
        <dbReference type="ARBA" id="ARBA00023239"/>
    </source>
</evidence>
<evidence type="ECO:0000313" key="5">
    <source>
        <dbReference type="EMBL" id="MPL59094.1"/>
    </source>
</evidence>
<dbReference type="AlphaFoldDB" id="A0A644SWU2"/>
<reference evidence="5" key="1">
    <citation type="submission" date="2019-08" db="EMBL/GenBank/DDBJ databases">
        <authorList>
            <person name="Kucharzyk K."/>
            <person name="Murdoch R.W."/>
            <person name="Higgins S."/>
            <person name="Loffler F."/>
        </authorList>
    </citation>
    <scope>NUCLEOTIDE SEQUENCE</scope>
</reference>
<dbReference type="PANTHER" id="PTHR12589:SF7">
    <property type="entry name" value="6-PYRUVOYL TETRAHYDROBIOPTERIN SYNTHASE"/>
    <property type="match status" value="1"/>
</dbReference>
<evidence type="ECO:0000256" key="3">
    <source>
        <dbReference type="ARBA" id="ARBA00022833"/>
    </source>
</evidence>
<evidence type="ECO:0000256" key="2">
    <source>
        <dbReference type="ARBA" id="ARBA00022723"/>
    </source>
</evidence>
<gene>
    <name evidence="5" type="primary">queD_2</name>
    <name evidence="5" type="ORF">SDC9_04642</name>
</gene>
<dbReference type="InterPro" id="IPR007115">
    <property type="entry name" value="6-PTP_synth/QueD"/>
</dbReference>
<dbReference type="Pfam" id="PF01242">
    <property type="entry name" value="PTPS"/>
    <property type="match status" value="1"/>
</dbReference>
<dbReference type="EC" id="4.1.2.50" evidence="5"/>
<evidence type="ECO:0000256" key="1">
    <source>
        <dbReference type="ARBA" id="ARBA00001947"/>
    </source>
</evidence>
<dbReference type="NCBIfam" id="TIGR03367">
    <property type="entry name" value="queuosine_QueD"/>
    <property type="match status" value="1"/>
</dbReference>
<protein>
    <submittedName>
        <fullName evidence="5">6-carboxy-5,6,7,8-tetrahydropterin synthase</fullName>
        <ecNumber evidence="5">4.1.2.50</ecNumber>
    </submittedName>
</protein>
<keyword evidence="2" id="KW-0479">Metal-binding</keyword>
<dbReference type="InterPro" id="IPR038418">
    <property type="entry name" value="6-PTP_synth/QueD_sf"/>
</dbReference>
<organism evidence="5">
    <name type="scientific">bioreactor metagenome</name>
    <dbReference type="NCBI Taxonomy" id="1076179"/>
    <lineage>
        <taxon>unclassified sequences</taxon>
        <taxon>metagenomes</taxon>
        <taxon>ecological metagenomes</taxon>
    </lineage>
</organism>
<dbReference type="GO" id="GO:0070497">
    <property type="term" value="F:6-carboxytetrahydropterin synthase activity"/>
    <property type="evidence" value="ECO:0007669"/>
    <property type="project" value="UniProtKB-EC"/>
</dbReference>
<proteinExistence type="predicted"/>
<comment type="caution">
    <text evidence="5">The sequence shown here is derived from an EMBL/GenBank/DDBJ whole genome shotgun (WGS) entry which is preliminary data.</text>
</comment>
<dbReference type="GO" id="GO:0046872">
    <property type="term" value="F:metal ion binding"/>
    <property type="evidence" value="ECO:0007669"/>
    <property type="project" value="UniProtKB-KW"/>
</dbReference>
<keyword evidence="3" id="KW-0862">Zinc</keyword>
<dbReference type="SUPFAM" id="SSF55620">
    <property type="entry name" value="Tetrahydrobiopterin biosynthesis enzymes-like"/>
    <property type="match status" value="1"/>
</dbReference>
<dbReference type="Gene3D" id="3.30.479.10">
    <property type="entry name" value="6-pyruvoyl tetrahydropterin synthase/QueD"/>
    <property type="match status" value="1"/>
</dbReference>
<dbReference type="PANTHER" id="PTHR12589">
    <property type="entry name" value="PYRUVOYL TETRAHYDROBIOPTERIN SYNTHASE"/>
    <property type="match status" value="1"/>
</dbReference>